<accession>A0A7U2FHJ7</accession>
<proteinExistence type="inferred from homology"/>
<feature type="region of interest" description="Disordered" evidence="5">
    <location>
        <begin position="1"/>
        <end position="20"/>
    </location>
</feature>
<evidence type="ECO:0000313" key="6">
    <source>
        <dbReference type="EMBL" id="QRD04359.1"/>
    </source>
</evidence>
<dbReference type="GO" id="GO:0003735">
    <property type="term" value="F:structural constituent of ribosome"/>
    <property type="evidence" value="ECO:0007669"/>
    <property type="project" value="InterPro"/>
</dbReference>
<feature type="region of interest" description="Disordered" evidence="5">
    <location>
        <begin position="551"/>
        <end position="575"/>
    </location>
</feature>
<keyword evidence="3" id="KW-0687">Ribonucleoprotein</keyword>
<evidence type="ECO:0000256" key="1">
    <source>
        <dbReference type="ARBA" id="ARBA00010528"/>
    </source>
</evidence>
<evidence type="ECO:0000256" key="3">
    <source>
        <dbReference type="ARBA" id="ARBA00023274"/>
    </source>
</evidence>
<dbReference type="EMBL" id="CP069039">
    <property type="protein sequence ID" value="QRD04359.1"/>
    <property type="molecule type" value="Genomic_DNA"/>
</dbReference>
<organism evidence="6 7">
    <name type="scientific">Phaeosphaeria nodorum (strain SN15 / ATCC MYA-4574 / FGSC 10173)</name>
    <name type="common">Glume blotch fungus</name>
    <name type="synonym">Parastagonospora nodorum</name>
    <dbReference type="NCBI Taxonomy" id="321614"/>
    <lineage>
        <taxon>Eukaryota</taxon>
        <taxon>Fungi</taxon>
        <taxon>Dikarya</taxon>
        <taxon>Ascomycota</taxon>
        <taxon>Pezizomycotina</taxon>
        <taxon>Dothideomycetes</taxon>
        <taxon>Pleosporomycetidae</taxon>
        <taxon>Pleosporales</taxon>
        <taxon>Pleosporineae</taxon>
        <taxon>Phaeosphaeriaceae</taxon>
        <taxon>Parastagonospora</taxon>
    </lineage>
</organism>
<keyword evidence="7" id="KW-1185">Reference proteome</keyword>
<protein>
    <recommendedName>
        <fullName evidence="4">Large ribosomal subunit protein uL4m</fullName>
    </recommendedName>
</protein>
<feature type="compositionally biased region" description="Basic and acidic residues" evidence="5">
    <location>
        <begin position="566"/>
        <end position="575"/>
    </location>
</feature>
<dbReference type="FunFam" id="3.40.1370.10:FF:000016">
    <property type="entry name" value="60S ribosomal protein L4, mitochondrial"/>
    <property type="match status" value="1"/>
</dbReference>
<gene>
    <name evidence="6" type="ORF">JI435_161160</name>
</gene>
<reference evidence="7" key="1">
    <citation type="journal article" date="2021" name="BMC Genomics">
        <title>Chromosome-level genome assembly and manually-curated proteome of model necrotroph Parastagonospora nodorum Sn15 reveals a genome-wide trove of candidate effector homologs, and redundancy of virulence-related functions within an accessory chromosome.</title>
        <authorList>
            <person name="Bertazzoni S."/>
            <person name="Jones D.A.B."/>
            <person name="Phan H.T."/>
            <person name="Tan K.-C."/>
            <person name="Hane J.K."/>
        </authorList>
    </citation>
    <scope>NUCLEOTIDE SEQUENCE [LARGE SCALE GENOMIC DNA]</scope>
    <source>
        <strain evidence="7">SN15 / ATCC MYA-4574 / FGSC 10173)</strain>
    </source>
</reference>
<dbReference type="AlphaFoldDB" id="A0A7U2FHJ7"/>
<dbReference type="Pfam" id="PF00573">
    <property type="entry name" value="Ribosomal_L4"/>
    <property type="match status" value="1"/>
</dbReference>
<dbReference type="InterPro" id="IPR023574">
    <property type="entry name" value="Ribosomal_uL4_dom_sf"/>
</dbReference>
<dbReference type="PANTHER" id="PTHR10746:SF6">
    <property type="entry name" value="LARGE RIBOSOMAL SUBUNIT PROTEIN UL4M"/>
    <property type="match status" value="1"/>
</dbReference>
<name>A0A7U2FHJ7_PHANO</name>
<dbReference type="GO" id="GO:1990904">
    <property type="term" value="C:ribonucleoprotein complex"/>
    <property type="evidence" value="ECO:0007669"/>
    <property type="project" value="UniProtKB-KW"/>
</dbReference>
<dbReference type="NCBIfam" id="TIGR03953">
    <property type="entry name" value="rplD_bact"/>
    <property type="match status" value="1"/>
</dbReference>
<evidence type="ECO:0000256" key="5">
    <source>
        <dbReference type="SAM" id="MobiDB-lite"/>
    </source>
</evidence>
<dbReference type="SUPFAM" id="SSF52166">
    <property type="entry name" value="Ribosomal protein L4"/>
    <property type="match status" value="1"/>
</dbReference>
<keyword evidence="2" id="KW-0689">Ribosomal protein</keyword>
<dbReference type="GO" id="GO:0006412">
    <property type="term" value="P:translation"/>
    <property type="evidence" value="ECO:0007669"/>
    <property type="project" value="InterPro"/>
</dbReference>
<dbReference type="InterPro" id="IPR013005">
    <property type="entry name" value="Ribosomal_uL4-like"/>
</dbReference>
<dbReference type="Gene3D" id="3.40.1370.10">
    <property type="match status" value="1"/>
</dbReference>
<evidence type="ECO:0000256" key="4">
    <source>
        <dbReference type="ARBA" id="ARBA00040565"/>
    </source>
</evidence>
<dbReference type="PANTHER" id="PTHR10746">
    <property type="entry name" value="50S RIBOSOMAL PROTEIN L4"/>
    <property type="match status" value="1"/>
</dbReference>
<sequence length="575" mass="64956">MVNSATSEPRPSGMASTRMSTPIRGATLQLSRLPIRQDALTSRCTKCLSKPYARPITTSASSQASAAPITTSAAEYMPVKPLDKQTVLATIHQFPSLEPLRFQTYPANHLHLPTRRDILHRAVVYEGDSTRLGTASTKTRYEVHGSRRKIRPQKGSGRARLGDRKSPMLRGGGVAFGPKPRDFATELPKKVYDLAWRTALSYRFRKGELIIVDNAIEIESPSPRLLGDIFKYHEKIQGRGRSLMVTLEERPLLEDALEQMGRGGQALTWEEVDVKNLLELSRVMIERDALHNILFSHQEDLTNKTVQPWHKSFIRESPPKELESILGWAEFRELQQIEDLDPKQLDVARPTLYEDVADKRWERATTMPEGPQRTELSISAYNLLAEAKELHFHRITGGLSWSDYIKYEFDFPRSQQLGQQRAILLERATSSSQVSPLDGEVLELEAARLAVQDQEMQHEAAILAAQVWEHRAEAQALMGEEDAAEERKNMASDERLKVDERDLEVSKAKLDVASRELRVATIKKDWQAQTKAQNKVDELTGEVERKENELAAAQELETDEVEASEEIAKIEGGKK</sequence>
<feature type="compositionally biased region" description="Acidic residues" evidence="5">
    <location>
        <begin position="556"/>
        <end position="565"/>
    </location>
</feature>
<evidence type="ECO:0000256" key="2">
    <source>
        <dbReference type="ARBA" id="ARBA00022980"/>
    </source>
</evidence>
<dbReference type="InterPro" id="IPR002136">
    <property type="entry name" value="Ribosomal_uL4"/>
</dbReference>
<dbReference type="GO" id="GO:0005840">
    <property type="term" value="C:ribosome"/>
    <property type="evidence" value="ECO:0007669"/>
    <property type="project" value="UniProtKB-KW"/>
</dbReference>
<comment type="similarity">
    <text evidence="1">Belongs to the universal ribosomal protein uL4 family.</text>
</comment>
<dbReference type="Proteomes" id="UP000663193">
    <property type="component" value="Chromosome 17"/>
</dbReference>
<dbReference type="OrthoDB" id="275876at2759"/>
<dbReference type="VEuPathDB" id="FungiDB:JI435_161160"/>
<evidence type="ECO:0000313" key="7">
    <source>
        <dbReference type="Proteomes" id="UP000663193"/>
    </source>
</evidence>